<evidence type="ECO:0008006" key="3">
    <source>
        <dbReference type="Google" id="ProtNLM"/>
    </source>
</evidence>
<comment type="caution">
    <text evidence="1">The sequence shown here is derived from an EMBL/GenBank/DDBJ whole genome shotgun (WGS) entry which is preliminary data.</text>
</comment>
<dbReference type="HOGENOM" id="CLU_2158995_0_0_1"/>
<evidence type="ECO:0000313" key="1">
    <source>
        <dbReference type="EMBL" id="EXU96377.1"/>
    </source>
</evidence>
<evidence type="ECO:0000313" key="2">
    <source>
        <dbReference type="Proteomes" id="UP000030151"/>
    </source>
</evidence>
<accession>A0A014N8P3</accession>
<organism evidence="1 2">
    <name type="scientific">Metarhizium robertsii</name>
    <dbReference type="NCBI Taxonomy" id="568076"/>
    <lineage>
        <taxon>Eukaryota</taxon>
        <taxon>Fungi</taxon>
        <taxon>Dikarya</taxon>
        <taxon>Ascomycota</taxon>
        <taxon>Pezizomycotina</taxon>
        <taxon>Sordariomycetes</taxon>
        <taxon>Hypocreomycetidae</taxon>
        <taxon>Hypocreales</taxon>
        <taxon>Clavicipitaceae</taxon>
        <taxon>Metarhizium</taxon>
    </lineage>
</organism>
<proteinExistence type="predicted"/>
<protein>
    <recommendedName>
        <fullName evidence="3">Small secreted protein</fullName>
    </recommendedName>
</protein>
<name>A0A014N8P3_9HYPO</name>
<dbReference type="EMBL" id="JELW01000050">
    <property type="protein sequence ID" value="EXU96377.1"/>
    <property type="molecule type" value="Genomic_DNA"/>
</dbReference>
<reference evidence="1 2" key="1">
    <citation type="submission" date="2014-02" db="EMBL/GenBank/DDBJ databases">
        <title>The genome sequence of the entomopathogenic fungus Metarhizium robertsii ARSEF 2575.</title>
        <authorList>
            <person name="Giuliano Garisto Donzelli B."/>
            <person name="Roe B.A."/>
            <person name="Macmil S.L."/>
            <person name="Krasnoff S.B."/>
            <person name="Gibson D.M."/>
        </authorList>
    </citation>
    <scope>NUCLEOTIDE SEQUENCE [LARGE SCALE GENOMIC DNA]</scope>
    <source>
        <strain evidence="1 2">ARSEF 2575</strain>
    </source>
</reference>
<sequence length="111" mass="11838">MKLSYLPLHAIACAFTTNAAIVNFYSDNNCAQFVGTRNIWDNTCAPGNPAFKSFMVTTAGGDGQNLLTNSNQGDCPYSTQTGCFNAQTVGVCNWVWEGTSYSIGSSRGISC</sequence>
<dbReference type="AlphaFoldDB" id="A0A014N8P3"/>
<dbReference type="Proteomes" id="UP000030151">
    <property type="component" value="Unassembled WGS sequence"/>
</dbReference>
<gene>
    <name evidence="1" type="ORF">X797_010494</name>
</gene>